<dbReference type="EMBL" id="JAHUZB010000001">
    <property type="protein sequence ID" value="MBV7389050.1"/>
    <property type="molecule type" value="Genomic_DNA"/>
</dbReference>
<proteinExistence type="predicted"/>
<name>A0ABS6T7P5_9ENTE</name>
<dbReference type="Proteomes" id="UP000774130">
    <property type="component" value="Unassembled WGS sequence"/>
</dbReference>
<comment type="caution">
    <text evidence="1">The sequence shown here is derived from an EMBL/GenBank/DDBJ whole genome shotgun (WGS) entry which is preliminary data.</text>
</comment>
<keyword evidence="2" id="KW-1185">Reference proteome</keyword>
<organism evidence="1 2">
    <name type="scientific">Enterococcus alishanensis</name>
    <dbReference type="NCBI Taxonomy" id="1303817"/>
    <lineage>
        <taxon>Bacteria</taxon>
        <taxon>Bacillati</taxon>
        <taxon>Bacillota</taxon>
        <taxon>Bacilli</taxon>
        <taxon>Lactobacillales</taxon>
        <taxon>Enterococcaceae</taxon>
        <taxon>Enterococcus</taxon>
    </lineage>
</organism>
<protein>
    <submittedName>
        <fullName evidence="1">Uncharacterized protein</fullName>
    </submittedName>
</protein>
<reference evidence="1 2" key="1">
    <citation type="submission" date="2021-06" db="EMBL/GenBank/DDBJ databases">
        <title>Enterococcus alishanensis sp. nov., a novel lactic acid bacterium isolated from fresh coffee beans.</title>
        <authorList>
            <person name="Chen Y.-S."/>
        </authorList>
    </citation>
    <scope>NUCLEOTIDE SEQUENCE [LARGE SCALE GENOMIC DNA]</scope>
    <source>
        <strain evidence="1 2">ALS3</strain>
    </source>
</reference>
<accession>A0ABS6T7P5</accession>
<evidence type="ECO:0000313" key="1">
    <source>
        <dbReference type="EMBL" id="MBV7389050.1"/>
    </source>
</evidence>
<gene>
    <name evidence="1" type="ORF">KUA55_00030</name>
</gene>
<dbReference type="RefSeq" id="WP_218324123.1">
    <property type="nucleotide sequence ID" value="NZ_JAHUZB010000001.1"/>
</dbReference>
<sequence length="252" mass="28789">MDLQVSIEKNEINIIHQNIMISISSNPSNIPLNHLLLYTKNRQLNGIGIDNHQPSVDFDTLITISCDFDFPLADYGEFFYQQLTDAKLTIAREFPAKKIPQNYINQLDDFYESVATILTAFGYPMKKIKKAPAKAQHRWRKEISTVEFFIDYNEAKGTAIWQKRNELKLLAGATLKKEPPLNKDGSLGFAAKFTQSLRAEHAKQIKNFTTTEDIIFKSVNEIGNFLYFAGTNSWLILKDVNGKTIDDYTLVK</sequence>
<evidence type="ECO:0000313" key="2">
    <source>
        <dbReference type="Proteomes" id="UP000774130"/>
    </source>
</evidence>